<reference evidence="1 2" key="1">
    <citation type="submission" date="2018-01" db="EMBL/GenBank/DDBJ databases">
        <title>Draft genome Sequence of streptomyces globosus LZH-48.</title>
        <authorList>
            <person name="Ran K."/>
            <person name="Li Z."/>
            <person name="Wei S."/>
            <person name="Dong R."/>
        </authorList>
    </citation>
    <scope>NUCLEOTIDE SEQUENCE [LARGE SCALE GENOMIC DNA]</scope>
    <source>
        <strain evidence="1 2">LZH-48</strain>
    </source>
</reference>
<dbReference type="OrthoDB" id="3774915at2"/>
<gene>
    <name evidence="1" type="ORF">C0216_28690</name>
</gene>
<name>A0A344U7K4_9ACTN</name>
<dbReference type="InterPro" id="IPR016181">
    <property type="entry name" value="Acyl_CoA_acyltransferase"/>
</dbReference>
<dbReference type="Proteomes" id="UP000252004">
    <property type="component" value="Chromosome"/>
</dbReference>
<proteinExistence type="predicted"/>
<organism evidence="1 2">
    <name type="scientific">Streptomyces globosus</name>
    <dbReference type="NCBI Taxonomy" id="68209"/>
    <lineage>
        <taxon>Bacteria</taxon>
        <taxon>Bacillati</taxon>
        <taxon>Actinomycetota</taxon>
        <taxon>Actinomycetes</taxon>
        <taxon>Kitasatosporales</taxon>
        <taxon>Streptomycetaceae</taxon>
        <taxon>Streptomyces</taxon>
    </lineage>
</organism>
<dbReference type="AlphaFoldDB" id="A0A344U7K4"/>
<evidence type="ECO:0000313" key="1">
    <source>
        <dbReference type="EMBL" id="AXE26875.1"/>
    </source>
</evidence>
<dbReference type="Gene3D" id="3.40.630.30">
    <property type="match status" value="1"/>
</dbReference>
<accession>A0A344U7K4</accession>
<dbReference type="RefSeq" id="WP_114058047.1">
    <property type="nucleotide sequence ID" value="NZ_CP030862.1"/>
</dbReference>
<dbReference type="KEGG" id="sgz:C0216_28690"/>
<evidence type="ECO:0000313" key="2">
    <source>
        <dbReference type="Proteomes" id="UP000252004"/>
    </source>
</evidence>
<dbReference type="SUPFAM" id="SSF55729">
    <property type="entry name" value="Acyl-CoA N-acyltransferases (Nat)"/>
    <property type="match status" value="1"/>
</dbReference>
<dbReference type="EMBL" id="CP030862">
    <property type="protein sequence ID" value="AXE26875.1"/>
    <property type="molecule type" value="Genomic_DNA"/>
</dbReference>
<protein>
    <submittedName>
        <fullName evidence="1">N-acetyltransferase</fullName>
    </submittedName>
</protein>
<dbReference type="GO" id="GO:0016740">
    <property type="term" value="F:transferase activity"/>
    <property type="evidence" value="ECO:0007669"/>
    <property type="project" value="UniProtKB-KW"/>
</dbReference>
<keyword evidence="2" id="KW-1185">Reference proteome</keyword>
<keyword evidence="1" id="KW-0808">Transferase</keyword>
<sequence length="153" mass="17079">MSDHDFFVPDGFEVPVELVGDGFRLEPLGEQHNERDLAAWSGSIAHVRATPGFGDGAWPPPEAVSAERNLADLARHARDFAARTGFTYSVLDGDDVVGCVYVYPGRKDPDRVHVSSWVRADRAALDRPLYEAVSRWLAEVWPFEPQRIVYAAR</sequence>